<dbReference type="RefSeq" id="WP_065540153.1">
    <property type="nucleotide sequence ID" value="NZ_CAPDLJ010000041.1"/>
</dbReference>
<dbReference type="AlphaFoldDB" id="A0A1C7H3P6"/>
<dbReference type="PROSITE" id="PS51257">
    <property type="entry name" value="PROKAR_LIPOPROTEIN"/>
    <property type="match status" value="1"/>
</dbReference>
<evidence type="ECO:0000313" key="9">
    <source>
        <dbReference type="Proteomes" id="UP000092631"/>
    </source>
</evidence>
<gene>
    <name evidence="8" type="ORF">A4V03_19785</name>
</gene>
<dbReference type="GeneID" id="82189373"/>
<organism evidence="8 9">
    <name type="scientific">Bacteroides caecimuris</name>
    <dbReference type="NCBI Taxonomy" id="1796613"/>
    <lineage>
        <taxon>Bacteria</taxon>
        <taxon>Pseudomonadati</taxon>
        <taxon>Bacteroidota</taxon>
        <taxon>Bacteroidia</taxon>
        <taxon>Bacteroidales</taxon>
        <taxon>Bacteroidaceae</taxon>
        <taxon>Bacteroides</taxon>
    </lineage>
</organism>
<dbReference type="OrthoDB" id="724176at2"/>
<dbReference type="InterPro" id="IPR011990">
    <property type="entry name" value="TPR-like_helical_dom_sf"/>
</dbReference>
<dbReference type="Pfam" id="PF07980">
    <property type="entry name" value="SusD_RagB"/>
    <property type="match status" value="1"/>
</dbReference>
<evidence type="ECO:0000256" key="4">
    <source>
        <dbReference type="ARBA" id="ARBA00023136"/>
    </source>
</evidence>
<evidence type="ECO:0000259" key="6">
    <source>
        <dbReference type="Pfam" id="PF07980"/>
    </source>
</evidence>
<keyword evidence="3" id="KW-0732">Signal</keyword>
<reference evidence="9" key="1">
    <citation type="submission" date="2016-04" db="EMBL/GenBank/DDBJ databases">
        <title>Complete Genome Sequences of Twelve Strains of a Stable Defined Moderately Diverse Mouse Microbiota 2 (sDMDMm2).</title>
        <authorList>
            <person name="Uchimura Y."/>
            <person name="Wyss M."/>
            <person name="Brugiroux S."/>
            <person name="Limenitakis J.P."/>
            <person name="Stecher B."/>
            <person name="McCoy K.D."/>
            <person name="Macpherson A.J."/>
        </authorList>
    </citation>
    <scope>NUCLEOTIDE SEQUENCE [LARGE SCALE GENOMIC DNA]</scope>
    <source>
        <strain evidence="9">I48</strain>
    </source>
</reference>
<name>A0A1C7H3P6_9BACE</name>
<evidence type="ECO:0000313" key="8">
    <source>
        <dbReference type="EMBL" id="ANU59538.1"/>
    </source>
</evidence>
<dbReference type="EMBL" id="CP015401">
    <property type="protein sequence ID" value="ANU59538.1"/>
    <property type="molecule type" value="Genomic_DNA"/>
</dbReference>
<dbReference type="Proteomes" id="UP000092631">
    <property type="component" value="Chromosome"/>
</dbReference>
<dbReference type="KEGG" id="bcae:A4V03_19785"/>
<evidence type="ECO:0000256" key="5">
    <source>
        <dbReference type="ARBA" id="ARBA00023237"/>
    </source>
</evidence>
<dbReference type="InterPro" id="IPR012944">
    <property type="entry name" value="SusD_RagB_dom"/>
</dbReference>
<keyword evidence="4" id="KW-0472">Membrane</keyword>
<dbReference type="SUPFAM" id="SSF48452">
    <property type="entry name" value="TPR-like"/>
    <property type="match status" value="1"/>
</dbReference>
<comment type="subcellular location">
    <subcellularLocation>
        <location evidence="1">Cell outer membrane</location>
    </subcellularLocation>
</comment>
<feature type="domain" description="RagB/SusD" evidence="6">
    <location>
        <begin position="363"/>
        <end position="684"/>
    </location>
</feature>
<keyword evidence="5" id="KW-0998">Cell outer membrane</keyword>
<feature type="domain" description="SusD-like N-terminal" evidence="7">
    <location>
        <begin position="89"/>
        <end position="232"/>
    </location>
</feature>
<evidence type="ECO:0000259" key="7">
    <source>
        <dbReference type="Pfam" id="PF14322"/>
    </source>
</evidence>
<dbReference type="STRING" id="1796613.A4V03_19785"/>
<dbReference type="InterPro" id="IPR033985">
    <property type="entry name" value="SusD-like_N"/>
</dbReference>
<evidence type="ECO:0000256" key="1">
    <source>
        <dbReference type="ARBA" id="ARBA00004442"/>
    </source>
</evidence>
<accession>A0A1C7H3P6</accession>
<dbReference type="GO" id="GO:0009279">
    <property type="term" value="C:cell outer membrane"/>
    <property type="evidence" value="ECO:0007669"/>
    <property type="project" value="UniProtKB-SubCell"/>
</dbReference>
<dbReference type="Gene3D" id="1.25.40.390">
    <property type="match status" value="1"/>
</dbReference>
<dbReference type="Pfam" id="PF14322">
    <property type="entry name" value="SusD-like_3"/>
    <property type="match status" value="1"/>
</dbReference>
<keyword evidence="9" id="KW-1185">Reference proteome</keyword>
<proteinExistence type="inferred from homology"/>
<evidence type="ECO:0000256" key="3">
    <source>
        <dbReference type="ARBA" id="ARBA00022729"/>
    </source>
</evidence>
<protein>
    <submittedName>
        <fullName evidence="8">RagB/SusD family nutrient uptake outer membrane protein</fullName>
    </submittedName>
</protein>
<evidence type="ECO:0000256" key="2">
    <source>
        <dbReference type="ARBA" id="ARBA00006275"/>
    </source>
</evidence>
<comment type="similarity">
    <text evidence="2">Belongs to the SusD family.</text>
</comment>
<sequence length="688" mass="79099">MKKIIYILLIAVLGIGMQSCSDYLDSDYIFNDRETIEKVFNDRDKTDQWLATAFSYLKDHCADVCSKGHIPFNFADDMYYGDRDVNYDASNANALSYNSFKEGNYDENTKQEAWTACYRGIRQASVFIQNVDMSTKFDSEEEKADYKAQARFVRAYYYWILLRRYGPIPLLPDEGIDFTDEYDEIATPRSPYDVCAEYISNEMLLAAKDLPLRRGELSSARPTRGAALAARAQALLFAASPLANGNNDDFAQQLVDDKGNRLLSADYSEEKWAKAAAACKDVIKLDVYRLYTTGIRTTDSPAEPATITPPTCEPYSSLPFPEGWADIDPFESYRSVFNGQLDEMSNPELIFTRGQNIGGENIRAMVVHQLPRQATGWNTHGLTQKMVDAYYMNDGSDCAGMNSEPEYKAVYPREMWNDRPRETGFTENNADYKPLDAGVSLQYANREPRFYASVAYNGTRWYLGNESQSVNKNIQVFNYRGLKNGYANTMFWLRTGIGVMKYVHPDDTYENGNINNARFKPEPAIRYADILLMYAEALNELTPGVNYDIPSWDGAMTYQISRDKEEMRTGIKPVRMRAGVPDFADDIYSDQDKFRIYLKRERMIELMGEGKRYYDLRRWKDAPREESLPVYGCNTLMMQGDREQFHTPVAVWNLSATFSQKMWFWPISHSELKRNKRLTQNPGWTYND</sequence>